<keyword evidence="5 6" id="KW-0520">NAD</keyword>
<name>E3GXE6_METFV</name>
<dbReference type="SUPFAM" id="SSF51905">
    <property type="entry name" value="FAD/NAD(P)-binding domain"/>
    <property type="match status" value="1"/>
</dbReference>
<dbReference type="EMBL" id="CP002278">
    <property type="protein sequence ID" value="ADP76978.1"/>
    <property type="molecule type" value="Genomic_DNA"/>
</dbReference>
<feature type="binding site" description="in other chain" evidence="6">
    <location>
        <position position="63"/>
    </location>
    <ligand>
        <name>NAD(+)</name>
        <dbReference type="ChEBI" id="CHEBI:57540"/>
        <note>ligand shared between two adjacent protomers</note>
    </ligand>
</feature>
<feature type="binding site" description="in other chain" evidence="6">
    <location>
        <position position="127"/>
    </location>
    <ligand>
        <name>NAD(+)</name>
        <dbReference type="ChEBI" id="CHEBI:57540"/>
        <note>ligand shared between two adjacent protomers</note>
    </ligand>
</feature>
<keyword evidence="2 6" id="KW-0479">Metal-binding</keyword>
<proteinExistence type="inferred from homology"/>
<comment type="pathway">
    <text evidence="6">Cofactor biosynthesis; thiamine diphosphate biosynthesis.</text>
</comment>
<feature type="binding site" evidence="6">
    <location>
        <position position="155"/>
    </location>
    <ligand>
        <name>Fe cation</name>
        <dbReference type="ChEBI" id="CHEBI:24875"/>
        <note>ligand shared between two adjacent protomers</note>
    </ligand>
</feature>
<dbReference type="InterPro" id="IPR002922">
    <property type="entry name" value="Thi4_fam"/>
</dbReference>
<reference evidence="7 8" key="1">
    <citation type="journal article" date="2010" name="Stand. Genomic Sci.">
        <title>Complete genome sequence of Methanothermus fervidus type strain (V24S).</title>
        <authorList>
            <person name="Anderson I."/>
            <person name="Djao O.D."/>
            <person name="Misra M."/>
            <person name="Chertkov O."/>
            <person name="Nolan M."/>
            <person name="Lucas S."/>
            <person name="Lapidus A."/>
            <person name="Del Rio T.G."/>
            <person name="Tice H."/>
            <person name="Cheng J.F."/>
            <person name="Tapia R."/>
            <person name="Han C."/>
            <person name="Goodwin L."/>
            <person name="Pitluck S."/>
            <person name="Liolios K."/>
            <person name="Ivanova N."/>
            <person name="Mavromatis K."/>
            <person name="Mikhailova N."/>
            <person name="Pati A."/>
            <person name="Brambilla E."/>
            <person name="Chen A."/>
            <person name="Palaniappan K."/>
            <person name="Land M."/>
            <person name="Hauser L."/>
            <person name="Chang Y.J."/>
            <person name="Jeffries C.D."/>
            <person name="Sikorski J."/>
            <person name="Spring S."/>
            <person name="Rohde M."/>
            <person name="Eichinger K."/>
            <person name="Huber H."/>
            <person name="Wirth R."/>
            <person name="Goker M."/>
            <person name="Detter J.C."/>
            <person name="Woyke T."/>
            <person name="Bristow J."/>
            <person name="Eisen J.A."/>
            <person name="Markowitz V."/>
            <person name="Hugenholtz P."/>
            <person name="Klenk H.P."/>
            <person name="Kyrpides N.C."/>
        </authorList>
    </citation>
    <scope>NUCLEOTIDE SEQUENCE [LARGE SCALE GENOMIC DNA]</scope>
    <source>
        <strain evidence="8">ATCC 43054 / DSM 2088 / JCM 10308 / V24 S</strain>
    </source>
</reference>
<dbReference type="GO" id="GO:0009228">
    <property type="term" value="P:thiamine biosynthetic process"/>
    <property type="evidence" value="ECO:0007669"/>
    <property type="project" value="UniProtKB-KW"/>
</dbReference>
<dbReference type="GO" id="GO:0052837">
    <property type="term" value="P:thiazole biosynthetic process"/>
    <property type="evidence" value="ECO:0007669"/>
    <property type="project" value="UniProtKB-UniRule"/>
</dbReference>
<feature type="binding site" description="in other chain" evidence="6">
    <location>
        <begin position="55"/>
        <end position="56"/>
    </location>
    <ligand>
        <name>NAD(+)</name>
        <dbReference type="ChEBI" id="CHEBI:57540"/>
        <note>ligand shared between two adjacent protomers</note>
    </ligand>
</feature>
<dbReference type="InterPro" id="IPR036188">
    <property type="entry name" value="FAD/NAD-bd_sf"/>
</dbReference>
<comment type="subunit">
    <text evidence="6">Homooctamer; tetramer of dimers.</text>
</comment>
<keyword evidence="8" id="KW-1185">Reference proteome</keyword>
<feature type="binding site" description="in other chain" evidence="6">
    <location>
        <position position="36"/>
    </location>
    <ligand>
        <name>NAD(+)</name>
        <dbReference type="ChEBI" id="CHEBI:57540"/>
        <note>ligand shared between two adjacent protomers</note>
    </ligand>
</feature>
<dbReference type="InterPro" id="IPR022828">
    <property type="entry name" value="Thi4_prok"/>
</dbReference>
<dbReference type="OrthoDB" id="4240at2157"/>
<dbReference type="UniPathway" id="UPA00060"/>
<dbReference type="GO" id="GO:0016763">
    <property type="term" value="F:pentosyltransferase activity"/>
    <property type="evidence" value="ECO:0007669"/>
    <property type="project" value="UniProtKB-UniRule"/>
</dbReference>
<dbReference type="PANTHER" id="PTHR43422">
    <property type="entry name" value="THIAMINE THIAZOLE SYNTHASE"/>
    <property type="match status" value="1"/>
</dbReference>
<feature type="binding site" evidence="6">
    <location>
        <position position="234"/>
    </location>
    <ligand>
        <name>glycine</name>
        <dbReference type="ChEBI" id="CHEBI:57305"/>
    </ligand>
</feature>
<feature type="binding site" description="in other chain" evidence="6">
    <location>
        <position position="170"/>
    </location>
    <ligand>
        <name>Fe cation</name>
        <dbReference type="ChEBI" id="CHEBI:24875"/>
        <note>ligand shared between two adjacent protomers</note>
    </ligand>
</feature>
<comment type="similarity">
    <text evidence="6">Belongs to the THI4 family.</text>
</comment>
<evidence type="ECO:0000313" key="7">
    <source>
        <dbReference type="EMBL" id="ADP76978.1"/>
    </source>
</evidence>
<accession>E3GXE6</accession>
<dbReference type="Gene3D" id="3.50.50.60">
    <property type="entry name" value="FAD/NAD(P)-binding domain"/>
    <property type="match status" value="1"/>
</dbReference>
<organism evidence="7 8">
    <name type="scientific">Methanothermus fervidus (strain ATCC 43054 / DSM 2088 / JCM 10308 / V24 S)</name>
    <dbReference type="NCBI Taxonomy" id="523846"/>
    <lineage>
        <taxon>Archaea</taxon>
        <taxon>Methanobacteriati</taxon>
        <taxon>Methanobacteriota</taxon>
        <taxon>Methanomada group</taxon>
        <taxon>Methanobacteria</taxon>
        <taxon>Methanobacteriales</taxon>
        <taxon>Methanothermaceae</taxon>
        <taxon>Methanothermus</taxon>
    </lineage>
</organism>
<comment type="function">
    <text evidence="6">Involved in the biosynthesis of the thiazole moiety of thiamine. Catalyzes the conversion of NAD and glycine to adenosine diphosphate 5-(2-hydroxyethyl)-4-methylthiazole-2-carboxylate (ADT), an adenylated thiazole intermediate, using free sulfide as a source of sulfur.</text>
</comment>
<dbReference type="Pfam" id="PF01946">
    <property type="entry name" value="Thi4"/>
    <property type="match status" value="1"/>
</dbReference>
<dbReference type="GO" id="GO:0009229">
    <property type="term" value="P:thiamine diphosphate biosynthetic process"/>
    <property type="evidence" value="ECO:0007669"/>
    <property type="project" value="UniProtKB-UniRule"/>
</dbReference>
<dbReference type="PRINTS" id="PR00469">
    <property type="entry name" value="PNDRDTASEII"/>
</dbReference>
<evidence type="ECO:0000256" key="2">
    <source>
        <dbReference type="ARBA" id="ARBA00022723"/>
    </source>
</evidence>
<dbReference type="Proteomes" id="UP000002315">
    <property type="component" value="Chromosome"/>
</dbReference>
<comment type="caution">
    <text evidence="6">Lacks conserved residue(s) required for the propagation of feature annotation.</text>
</comment>
<evidence type="ECO:0000256" key="4">
    <source>
        <dbReference type="ARBA" id="ARBA00023004"/>
    </source>
</evidence>
<evidence type="ECO:0000256" key="3">
    <source>
        <dbReference type="ARBA" id="ARBA00022977"/>
    </source>
</evidence>
<evidence type="ECO:0000256" key="1">
    <source>
        <dbReference type="ARBA" id="ARBA00022679"/>
    </source>
</evidence>
<comment type="cofactor">
    <cofactor evidence="6">
        <name>Fe(2+)</name>
        <dbReference type="ChEBI" id="CHEBI:29033"/>
    </cofactor>
</comment>
<dbReference type="NCBIfam" id="TIGR00292">
    <property type="entry name" value="sulfide-dependent adenosine diphosphate thiazole synthase"/>
    <property type="match status" value="1"/>
</dbReference>
<dbReference type="EC" id="2.4.2.59" evidence="6"/>
<keyword evidence="4 6" id="KW-0408">Iron</keyword>
<dbReference type="HAMAP" id="MF_00304">
    <property type="entry name" value="Thi4"/>
    <property type="match status" value="1"/>
</dbReference>
<dbReference type="STRING" id="523846.Mfer_0175"/>
<dbReference type="PANTHER" id="PTHR43422:SF3">
    <property type="entry name" value="THIAMINE THIAZOLE SYNTHASE"/>
    <property type="match status" value="1"/>
</dbReference>
<evidence type="ECO:0000256" key="6">
    <source>
        <dbReference type="HAMAP-Rule" id="MF_00304"/>
    </source>
</evidence>
<evidence type="ECO:0000313" key="8">
    <source>
        <dbReference type="Proteomes" id="UP000002315"/>
    </source>
</evidence>
<comment type="catalytic activity">
    <reaction evidence="6">
        <text>hydrogen sulfide + glycine + NAD(+) = ADP-5-ethyl-4-methylthiazole-2-carboxylate + nicotinamide + 3 H2O + H(+)</text>
        <dbReference type="Rhea" id="RHEA:55704"/>
        <dbReference type="ChEBI" id="CHEBI:15377"/>
        <dbReference type="ChEBI" id="CHEBI:15378"/>
        <dbReference type="ChEBI" id="CHEBI:17154"/>
        <dbReference type="ChEBI" id="CHEBI:29919"/>
        <dbReference type="ChEBI" id="CHEBI:57305"/>
        <dbReference type="ChEBI" id="CHEBI:57540"/>
        <dbReference type="ChEBI" id="CHEBI:139151"/>
        <dbReference type="EC" id="2.4.2.59"/>
    </reaction>
</comment>
<dbReference type="GO" id="GO:0005506">
    <property type="term" value="F:iron ion binding"/>
    <property type="evidence" value="ECO:0007669"/>
    <property type="project" value="UniProtKB-UniRule"/>
</dbReference>
<dbReference type="KEGG" id="mfv:Mfer_0175"/>
<keyword evidence="1 6" id="KW-0808">Transferase</keyword>
<sequence length="258" mass="28118">MVLNEVTISKAIISKYMEELIDNTNLDVAIAGGGPSGITAGYYLAKEGFKVALFEKRVSIGGGAWGGGMMFNKIVVQEEGKKILDEFDVNTERYENNYYVADAIEMITTLASKACKSGLKIFNLINIEDIVIKNKKISGIVVNWTAAEMAKIHVDPLVIKSKFVIDATGHDCEVVKAVEKKLGPVLNTETGRIVGEKPMWAEKGEKAVIKNTGEVYPNLYVAGMAANSVYGSYRMGPIFGGMLLSGKKVAELIRERLL</sequence>
<gene>
    <name evidence="6" type="primary">thi4</name>
    <name evidence="7" type="ordered locus">Mfer_0175</name>
</gene>
<dbReference type="AlphaFoldDB" id="E3GXE6"/>
<feature type="binding site" evidence="6">
    <location>
        <begin position="153"/>
        <end position="155"/>
    </location>
    <ligand>
        <name>NAD(+)</name>
        <dbReference type="ChEBI" id="CHEBI:57540"/>
        <note>ligand shared between two adjacent protomers</note>
    </ligand>
</feature>
<dbReference type="HOGENOM" id="CLU_053727_2_0_2"/>
<evidence type="ECO:0000256" key="5">
    <source>
        <dbReference type="ARBA" id="ARBA00023027"/>
    </source>
</evidence>
<keyword evidence="3 6" id="KW-0784">Thiamine biosynthesis</keyword>
<protein>
    <recommendedName>
        <fullName evidence="6">Thiamine thiazole synthase</fullName>
        <ecNumber evidence="6">2.4.2.59</ecNumber>
    </recommendedName>
</protein>
<feature type="binding site" description="in other chain" evidence="6">
    <location>
        <position position="224"/>
    </location>
    <ligand>
        <name>NAD(+)</name>
        <dbReference type="ChEBI" id="CHEBI:57540"/>
        <note>ligand shared between two adjacent protomers</note>
    </ligand>
</feature>